<dbReference type="PANTHER" id="PTHR43169:SF4">
    <property type="entry name" value="ATPASE, PP-LOOP SUPERFAMILY-RELATED"/>
    <property type="match status" value="1"/>
</dbReference>
<dbReference type="InterPro" id="IPR014729">
    <property type="entry name" value="Rossmann-like_a/b/a_fold"/>
</dbReference>
<accession>A0A7J0BSQ5</accession>
<sequence length="280" mass="30517">MSEPYHSTKRQALEELLRGLALPAGVAVSGGADSRLLAHTLSRLGIPFTAVHCTGPHLTPQETEHAQRWLAGRGIRHLVIRFNPLTLPQVSANDKDRCYHCKHALFSGIRTLYGTATTIQEGSHASDAQTFRPGMRALAELHIRSPFLEAGLNKEDIRRMAGETGLDWPDQPSRPCLLTRFAYGVQPDAETLHRLGAAEDALSQTGLTGFRLRIPCAGSALLQIPAAQKSLAHAAPDRIQSLLALHGFGNAAIEYAESISGYYDRAFPLDCPLDKHALHE</sequence>
<dbReference type="PANTHER" id="PTHR43169">
    <property type="entry name" value="EXSB FAMILY PROTEIN"/>
    <property type="match status" value="1"/>
</dbReference>
<evidence type="ECO:0000313" key="2">
    <source>
        <dbReference type="Proteomes" id="UP000503820"/>
    </source>
</evidence>
<organism evidence="1 2">
    <name type="scientific">Desulfovibrio psychrotolerans</name>
    <dbReference type="NCBI Taxonomy" id="415242"/>
    <lineage>
        <taxon>Bacteria</taxon>
        <taxon>Pseudomonadati</taxon>
        <taxon>Thermodesulfobacteriota</taxon>
        <taxon>Desulfovibrionia</taxon>
        <taxon>Desulfovibrionales</taxon>
        <taxon>Desulfovibrionaceae</taxon>
        <taxon>Desulfovibrio</taxon>
    </lineage>
</organism>
<gene>
    <name evidence="1" type="ORF">DSM19430T_07280</name>
</gene>
<protein>
    <recommendedName>
        <fullName evidence="3">Adenine nucleotide alpha hydrolase</fullName>
    </recommendedName>
</protein>
<dbReference type="InterPro" id="IPR052188">
    <property type="entry name" value="Ni-pincer_cofactor_biosynth"/>
</dbReference>
<name>A0A7J0BSQ5_9BACT</name>
<keyword evidence="2" id="KW-1185">Reference proteome</keyword>
<proteinExistence type="predicted"/>
<dbReference type="Proteomes" id="UP000503820">
    <property type="component" value="Unassembled WGS sequence"/>
</dbReference>
<dbReference type="AlphaFoldDB" id="A0A7J0BSQ5"/>
<comment type="caution">
    <text evidence="1">The sequence shown here is derived from an EMBL/GenBank/DDBJ whole genome shotgun (WGS) entry which is preliminary data.</text>
</comment>
<dbReference type="SUPFAM" id="SSF52402">
    <property type="entry name" value="Adenine nucleotide alpha hydrolases-like"/>
    <property type="match status" value="1"/>
</dbReference>
<dbReference type="EMBL" id="BLVP01000002">
    <property type="protein sequence ID" value="GFM36044.1"/>
    <property type="molecule type" value="Genomic_DNA"/>
</dbReference>
<dbReference type="Gene3D" id="3.40.50.620">
    <property type="entry name" value="HUPs"/>
    <property type="match status" value="1"/>
</dbReference>
<evidence type="ECO:0000313" key="1">
    <source>
        <dbReference type="EMBL" id="GFM36044.1"/>
    </source>
</evidence>
<dbReference type="RefSeq" id="WP_174408737.1">
    <property type="nucleotide sequence ID" value="NZ_BLVP01000002.1"/>
</dbReference>
<reference evidence="1 2" key="1">
    <citation type="submission" date="2020-05" db="EMBL/GenBank/DDBJ databases">
        <title>Draft genome sequence of Desulfovibrio psychrotolerans JS1T.</title>
        <authorList>
            <person name="Ueno A."/>
            <person name="Tamazawa S."/>
            <person name="Tamamura S."/>
            <person name="Murakami T."/>
            <person name="Kiyama T."/>
            <person name="Inomata H."/>
            <person name="Amano Y."/>
            <person name="Miyakawa K."/>
            <person name="Tamaki H."/>
            <person name="Naganuma T."/>
            <person name="Kaneko K."/>
        </authorList>
    </citation>
    <scope>NUCLEOTIDE SEQUENCE [LARGE SCALE GENOMIC DNA]</scope>
    <source>
        <strain evidence="1 2">JS1</strain>
    </source>
</reference>
<evidence type="ECO:0008006" key="3">
    <source>
        <dbReference type="Google" id="ProtNLM"/>
    </source>
</evidence>